<proteinExistence type="predicted"/>
<dbReference type="EMBL" id="CABWMV010000003">
    <property type="protein sequence ID" value="VXC44538.1"/>
    <property type="molecule type" value="Genomic_DNA"/>
</dbReference>
<name>A0A653YPM5_SPHMU</name>
<dbReference type="Pfam" id="PF20459">
    <property type="entry name" value="DUF6712"/>
    <property type="match status" value="2"/>
</dbReference>
<accession>A0A653YPM5</accession>
<gene>
    <name evidence="1" type="ORF">SPHINGO8BC_110247</name>
</gene>
<dbReference type="InterPro" id="IPR046558">
    <property type="entry name" value="DUF6712"/>
</dbReference>
<evidence type="ECO:0000313" key="2">
    <source>
        <dbReference type="Proteomes" id="UP000432350"/>
    </source>
</evidence>
<dbReference type="RefSeq" id="WP_159333255.1">
    <property type="nucleotide sequence ID" value="NZ_LR733857.1"/>
</dbReference>
<reference evidence="1 2" key="1">
    <citation type="submission" date="2019-10" db="EMBL/GenBank/DDBJ databases">
        <authorList>
            <person name="Karimi E."/>
        </authorList>
    </citation>
    <scope>NUCLEOTIDE SEQUENCE [LARGE SCALE GENOMIC DNA]</scope>
    <source>
        <strain evidence="1">Sphingobacterium sp. 8BC</strain>
    </source>
</reference>
<sequence length="322" mass="35614">MKYFSENPSIFPQQLKGAVGAVDSAFSPLTLKSYIESAENEVIMVIGLATADKVLTDEATLTIMRRIVANWALEVYANSGVLRIGDAGLHVEVGSTRSVASDKKILAFKRDCQELGCNALEELINTFEVRSAEFGEWRTSDERKQYFDTLFRSSNEFGPFGGIPITASLYRNIKRQIQFVQDDYLQPILGNILLDKLIGMSVISLNASESDKRLQRLAMRVVAPMAVAEALAYRVVELRNDGVYQKSISGSSDNVEEQSVAGSRALNGLAIKLTSEFEANRVKLIKFLVDNAADFPTAPVTQKSIYPVQQMNDDPTSNIYFA</sequence>
<evidence type="ECO:0000313" key="1">
    <source>
        <dbReference type="EMBL" id="VXC44538.1"/>
    </source>
</evidence>
<dbReference type="AlphaFoldDB" id="A0A653YPM5"/>
<dbReference type="Proteomes" id="UP000432350">
    <property type="component" value="Unassembled WGS sequence"/>
</dbReference>
<organism evidence="1 2">
    <name type="scientific">Sphingobacterium multivorum</name>
    <dbReference type="NCBI Taxonomy" id="28454"/>
    <lineage>
        <taxon>Bacteria</taxon>
        <taxon>Pseudomonadati</taxon>
        <taxon>Bacteroidota</taxon>
        <taxon>Sphingobacteriia</taxon>
        <taxon>Sphingobacteriales</taxon>
        <taxon>Sphingobacteriaceae</taxon>
        <taxon>Sphingobacterium</taxon>
    </lineage>
</organism>
<protein>
    <submittedName>
        <fullName evidence="1">Uncharacterized protein</fullName>
    </submittedName>
</protein>